<comment type="caution">
    <text evidence="2">The sequence shown here is derived from an EMBL/GenBank/DDBJ whole genome shotgun (WGS) entry which is preliminary data.</text>
</comment>
<evidence type="ECO:0000313" key="3">
    <source>
        <dbReference type="Proteomes" id="UP000036367"/>
    </source>
</evidence>
<dbReference type="EMBL" id="LECT01000037">
    <property type="protein sequence ID" value="KLU03485.1"/>
    <property type="molecule type" value="Genomic_DNA"/>
</dbReference>
<evidence type="ECO:0000256" key="1">
    <source>
        <dbReference type="SAM" id="MobiDB-lite"/>
    </source>
</evidence>
<sequence>MRPASLGFARPRAEEKRQLAEQRSQTSQRLRVVRVLVRVDSLIDCGR</sequence>
<name>A0A0J1B9R3_RHOIS</name>
<feature type="region of interest" description="Disordered" evidence="1">
    <location>
        <begin position="1"/>
        <end position="25"/>
    </location>
</feature>
<protein>
    <submittedName>
        <fullName evidence="2">Uncharacterized protein</fullName>
    </submittedName>
</protein>
<accession>A0A0J1B9R3</accession>
<reference evidence="2" key="1">
    <citation type="submission" date="2015-05" db="EMBL/GenBank/DDBJ databases">
        <title>Permanent draft genome of Rhodopirellula islandicus K833.</title>
        <authorList>
            <person name="Kizina J."/>
            <person name="Richter M."/>
            <person name="Glockner F.O."/>
            <person name="Harder J."/>
        </authorList>
    </citation>
    <scope>NUCLEOTIDE SEQUENCE [LARGE SCALE GENOMIC DNA]</scope>
    <source>
        <strain evidence="2">K833</strain>
    </source>
</reference>
<evidence type="ECO:0000313" key="2">
    <source>
        <dbReference type="EMBL" id="KLU03485.1"/>
    </source>
</evidence>
<gene>
    <name evidence="2" type="ORF">RISK_004489</name>
</gene>
<dbReference type="AlphaFoldDB" id="A0A0J1B9R3"/>
<organism evidence="2 3">
    <name type="scientific">Rhodopirellula islandica</name>
    <dbReference type="NCBI Taxonomy" id="595434"/>
    <lineage>
        <taxon>Bacteria</taxon>
        <taxon>Pseudomonadati</taxon>
        <taxon>Planctomycetota</taxon>
        <taxon>Planctomycetia</taxon>
        <taxon>Pirellulales</taxon>
        <taxon>Pirellulaceae</taxon>
        <taxon>Rhodopirellula</taxon>
    </lineage>
</organism>
<dbReference type="PATRIC" id="fig|595434.4.peg.4262"/>
<keyword evidence="3" id="KW-1185">Reference proteome</keyword>
<dbReference type="Proteomes" id="UP000036367">
    <property type="component" value="Unassembled WGS sequence"/>
</dbReference>
<proteinExistence type="predicted"/>
<feature type="compositionally biased region" description="Basic and acidic residues" evidence="1">
    <location>
        <begin position="11"/>
        <end position="20"/>
    </location>
</feature>